<dbReference type="AlphaFoldDB" id="A0A379G9C8"/>
<reference evidence="2 3" key="1">
    <citation type="submission" date="2018-06" db="EMBL/GenBank/DDBJ databases">
        <authorList>
            <consortium name="Pathogen Informatics"/>
            <person name="Doyle S."/>
        </authorList>
    </citation>
    <scope>NUCLEOTIDE SEQUENCE [LARGE SCALE GENOMIC DNA]</scope>
    <source>
        <strain evidence="2 3">NCTC13043</strain>
    </source>
</reference>
<evidence type="ECO:0000256" key="1">
    <source>
        <dbReference type="SAM" id="Coils"/>
    </source>
</evidence>
<evidence type="ECO:0000313" key="3">
    <source>
        <dbReference type="Proteomes" id="UP000254235"/>
    </source>
</evidence>
<dbReference type="Proteomes" id="UP000254235">
    <property type="component" value="Unassembled WGS sequence"/>
</dbReference>
<dbReference type="GeneID" id="78571631"/>
<keyword evidence="1" id="KW-0175">Coiled coil</keyword>
<dbReference type="OrthoDB" id="9899644at2"/>
<accession>A0A379G9C8</accession>
<gene>
    <name evidence="2" type="ORF">NCTC13043_01990</name>
</gene>
<dbReference type="RefSeq" id="WP_115083944.1">
    <property type="nucleotide sequence ID" value="NZ_UGTP01000002.1"/>
</dbReference>
<name>A0A379G9C8_9BACT</name>
<evidence type="ECO:0000313" key="2">
    <source>
        <dbReference type="EMBL" id="SUC37501.1"/>
    </source>
</evidence>
<sequence>MGNNSRSTRNINRAKPVHGLEKIPVHILLKYSRQEVGELKAYIDELEYENEMLREKLYKMEHSNDNQPACK</sequence>
<dbReference type="EMBL" id="UGTP01000002">
    <property type="protein sequence ID" value="SUC37501.1"/>
    <property type="molecule type" value="Genomic_DNA"/>
</dbReference>
<feature type="coiled-coil region" evidence="1">
    <location>
        <begin position="36"/>
        <end position="63"/>
    </location>
</feature>
<protein>
    <submittedName>
        <fullName evidence="2">Uncharacterized protein</fullName>
    </submittedName>
</protein>
<proteinExistence type="predicted"/>
<organism evidence="2 3">
    <name type="scientific">Prevotella pallens</name>
    <dbReference type="NCBI Taxonomy" id="60133"/>
    <lineage>
        <taxon>Bacteria</taxon>
        <taxon>Pseudomonadati</taxon>
        <taxon>Bacteroidota</taxon>
        <taxon>Bacteroidia</taxon>
        <taxon>Bacteroidales</taxon>
        <taxon>Prevotellaceae</taxon>
        <taxon>Prevotella</taxon>
    </lineage>
</organism>